<comment type="caution">
    <text evidence="2">The sequence shown here is derived from an EMBL/GenBank/DDBJ whole genome shotgun (WGS) entry which is preliminary data.</text>
</comment>
<evidence type="ECO:0000259" key="1">
    <source>
        <dbReference type="Pfam" id="PF09359"/>
    </source>
</evidence>
<evidence type="ECO:0000313" key="3">
    <source>
        <dbReference type="Proteomes" id="UP000271272"/>
    </source>
</evidence>
<feature type="domain" description="VTC" evidence="1">
    <location>
        <begin position="35"/>
        <end position="265"/>
    </location>
</feature>
<keyword evidence="3" id="KW-1185">Reference proteome</keyword>
<protein>
    <submittedName>
        <fullName evidence="2">Polyphosphate polymerase domain-containing protein</fullName>
    </submittedName>
</protein>
<dbReference type="AlphaFoldDB" id="A0A3P1V7T6"/>
<dbReference type="CDD" id="cd07750">
    <property type="entry name" value="PolyPPase_VTC_like"/>
    <property type="match status" value="1"/>
</dbReference>
<dbReference type="InterPro" id="IPR042267">
    <property type="entry name" value="VTC_sf"/>
</dbReference>
<name>A0A3P1V7T6_9ACTO</name>
<organism evidence="2 3">
    <name type="scientific">Actinomyces bowdenii</name>
    <dbReference type="NCBI Taxonomy" id="131109"/>
    <lineage>
        <taxon>Bacteria</taxon>
        <taxon>Bacillati</taxon>
        <taxon>Actinomycetota</taxon>
        <taxon>Actinomycetes</taxon>
        <taxon>Actinomycetales</taxon>
        <taxon>Actinomycetaceae</taxon>
        <taxon>Actinomyces</taxon>
    </lineage>
</organism>
<dbReference type="OrthoDB" id="148766at2"/>
<dbReference type="GO" id="GO:0006799">
    <property type="term" value="P:polyphosphate biosynthetic process"/>
    <property type="evidence" value="ECO:0007669"/>
    <property type="project" value="UniProtKB-ARBA"/>
</dbReference>
<dbReference type="EMBL" id="RQZC01000003">
    <property type="protein sequence ID" value="RRD30252.1"/>
    <property type="molecule type" value="Genomic_DNA"/>
</dbReference>
<proteinExistence type="predicted"/>
<dbReference type="InterPro" id="IPR018966">
    <property type="entry name" value="VTC_domain"/>
</dbReference>
<dbReference type="Pfam" id="PF09359">
    <property type="entry name" value="VTC"/>
    <property type="match status" value="1"/>
</dbReference>
<gene>
    <name evidence="2" type="ORF">EII10_03880</name>
</gene>
<dbReference type="Proteomes" id="UP000271272">
    <property type="component" value="Unassembled WGS sequence"/>
</dbReference>
<reference evidence="2 3" key="1">
    <citation type="submission" date="2018-11" db="EMBL/GenBank/DDBJ databases">
        <title>Genomes From Bacteria Associated with the Canine Oral Cavity: a Test Case for Automated Genome-Based Taxonomic Assignment.</title>
        <authorList>
            <person name="Coil D.A."/>
            <person name="Jospin G."/>
            <person name="Darling A.E."/>
            <person name="Wallis C."/>
            <person name="Davis I.J."/>
            <person name="Harris S."/>
            <person name="Eisen J.A."/>
            <person name="Holcombe L.J."/>
            <person name="O'Flynn C."/>
        </authorList>
    </citation>
    <scope>NUCLEOTIDE SEQUENCE [LARGE SCALE GENOMIC DNA]</scope>
    <source>
        <strain evidence="2 3">OH5050</strain>
    </source>
</reference>
<evidence type="ECO:0000313" key="2">
    <source>
        <dbReference type="EMBL" id="RRD30252.1"/>
    </source>
</evidence>
<dbReference type="Gene3D" id="3.20.100.30">
    <property type="entry name" value="VTC, catalytic tunnel domain"/>
    <property type="match status" value="1"/>
</dbReference>
<sequence length="297" mass="32334">MPPAPPVSPPSALITQRLPAISLEQLEAAAGLLTRVDRKYLVPLPEAQGLIDALTDRAQILQIEGRRSLSYASTYFDTPGLESYMRAARKRRHRFKVRTRTYLDCDLCFLEVKTQGSREATVKTRIAYRPGDSGRMTEEGRDFVASCLSSLGIADARAAERIAGSLAPVLATTYRRCTLHLPDDGARATIDTDVTWRRLSRTAWRRAPGAPAPVAELGAPVGLQGCAVVETKNPARPSSTDRLLWSAGHRPERLSKYATGMALLHPGLPANRWHRLLARGPADPTGIVRPTGLATAA</sequence>
<accession>A0A3P1V7T6</accession>